<keyword evidence="10" id="KW-1185">Reference proteome</keyword>
<feature type="coiled-coil region" evidence="5">
    <location>
        <begin position="257"/>
        <end position="326"/>
    </location>
</feature>
<feature type="compositionally biased region" description="Polar residues" evidence="6">
    <location>
        <begin position="7"/>
        <end position="16"/>
    </location>
</feature>
<evidence type="ECO:0000313" key="9">
    <source>
        <dbReference type="EMBL" id="WAR12567.1"/>
    </source>
</evidence>
<dbReference type="Pfam" id="PF25771">
    <property type="entry name" value="CC_CEP152-bind"/>
    <property type="match status" value="1"/>
</dbReference>
<dbReference type="InterPro" id="IPR057656">
    <property type="entry name" value="CEP63/Deup1_CC"/>
</dbReference>
<evidence type="ECO:0000259" key="8">
    <source>
        <dbReference type="Pfam" id="PF25771"/>
    </source>
</evidence>
<comment type="similarity">
    <text evidence="2">Belongs to the CEP63 family.</text>
</comment>
<feature type="domain" description="CEP63/Deup1 CEP152 binding coiled coil" evidence="8">
    <location>
        <begin position="632"/>
        <end position="665"/>
    </location>
</feature>
<dbReference type="EMBL" id="CP111019">
    <property type="protein sequence ID" value="WAR12567.1"/>
    <property type="molecule type" value="Genomic_DNA"/>
</dbReference>
<evidence type="ECO:0000256" key="2">
    <source>
        <dbReference type="ARBA" id="ARBA00007181"/>
    </source>
</evidence>
<protein>
    <submittedName>
        <fullName evidence="9">DEUP1-like protein</fullName>
    </submittedName>
</protein>
<evidence type="ECO:0000256" key="4">
    <source>
        <dbReference type="ARBA" id="ARBA00023054"/>
    </source>
</evidence>
<proteinExistence type="inferred from homology"/>
<feature type="coiled-coil region" evidence="5">
    <location>
        <begin position="491"/>
        <end position="587"/>
    </location>
</feature>
<evidence type="ECO:0000259" key="7">
    <source>
        <dbReference type="Pfam" id="PF17045"/>
    </source>
</evidence>
<gene>
    <name evidence="9" type="ORF">MAR_026747</name>
</gene>
<evidence type="ECO:0000256" key="5">
    <source>
        <dbReference type="SAM" id="Coils"/>
    </source>
</evidence>
<feature type="coiled-coil region" evidence="5">
    <location>
        <begin position="176"/>
        <end position="231"/>
    </location>
</feature>
<evidence type="ECO:0000256" key="6">
    <source>
        <dbReference type="SAM" id="MobiDB-lite"/>
    </source>
</evidence>
<dbReference type="Pfam" id="PF17045">
    <property type="entry name" value="CEP63"/>
    <property type="match status" value="1"/>
</dbReference>
<evidence type="ECO:0000313" key="10">
    <source>
        <dbReference type="Proteomes" id="UP001164746"/>
    </source>
</evidence>
<accession>A0ABY7EUE7</accession>
<feature type="coiled-coil region" evidence="5">
    <location>
        <begin position="378"/>
        <end position="426"/>
    </location>
</feature>
<dbReference type="Proteomes" id="UP001164746">
    <property type="component" value="Chromosome 8"/>
</dbReference>
<keyword evidence="4 5" id="KW-0175">Coiled coil</keyword>
<evidence type="ECO:0000256" key="1">
    <source>
        <dbReference type="ARBA" id="ARBA00004496"/>
    </source>
</evidence>
<dbReference type="PANTHER" id="PTHR18875:SF3">
    <property type="entry name" value="CENTROSOMAL PROTEIN OF 63 KDA"/>
    <property type="match status" value="1"/>
</dbReference>
<evidence type="ECO:0000256" key="3">
    <source>
        <dbReference type="ARBA" id="ARBA00022490"/>
    </source>
</evidence>
<organism evidence="9 10">
    <name type="scientific">Mya arenaria</name>
    <name type="common">Soft-shell clam</name>
    <dbReference type="NCBI Taxonomy" id="6604"/>
    <lineage>
        <taxon>Eukaryota</taxon>
        <taxon>Metazoa</taxon>
        <taxon>Spiralia</taxon>
        <taxon>Lophotrochozoa</taxon>
        <taxon>Mollusca</taxon>
        <taxon>Bivalvia</taxon>
        <taxon>Autobranchia</taxon>
        <taxon>Heteroconchia</taxon>
        <taxon>Euheterodonta</taxon>
        <taxon>Imparidentia</taxon>
        <taxon>Neoheterodontei</taxon>
        <taxon>Myida</taxon>
        <taxon>Myoidea</taxon>
        <taxon>Myidae</taxon>
        <taxon>Mya</taxon>
    </lineage>
</organism>
<dbReference type="SUPFAM" id="SSF57997">
    <property type="entry name" value="Tropomyosin"/>
    <property type="match status" value="1"/>
</dbReference>
<reference evidence="9" key="1">
    <citation type="submission" date="2022-11" db="EMBL/GenBank/DDBJ databases">
        <title>Centuries of genome instability and evolution in soft-shell clam transmissible cancer (bioRxiv).</title>
        <authorList>
            <person name="Hart S.F.M."/>
            <person name="Yonemitsu M.A."/>
            <person name="Giersch R.M."/>
            <person name="Beal B.F."/>
            <person name="Arriagada G."/>
            <person name="Davis B.W."/>
            <person name="Ostrander E.A."/>
            <person name="Goff S.P."/>
            <person name="Metzger M.J."/>
        </authorList>
    </citation>
    <scope>NUCLEOTIDE SEQUENCE</scope>
    <source>
        <strain evidence="9">MELC-2E11</strain>
        <tissue evidence="9">Siphon/mantle</tissue>
    </source>
</reference>
<comment type="subcellular location">
    <subcellularLocation>
        <location evidence="1">Cytoplasm</location>
    </subcellularLocation>
</comment>
<name>A0ABY7EUE7_MYAAR</name>
<dbReference type="PANTHER" id="PTHR18875">
    <property type="entry name" value="SARCOMA ANTIGEN NY-SAR-24/CYTOSKELETAL PROTEIN SOJO"/>
    <property type="match status" value="1"/>
</dbReference>
<sequence>MHKVGRSKNSQQQKQPTAGVAINRSSQKQTKTDAKSASDRSSSLQQRQPEQKLPAAEKASTNQSHLIPYKTSLVRPEENTLLNPNGNSAGCRLVSKAYYTHTHKGLFNVSDNPATVGGLHFLEGVVKATGQMHEVHGVRLQYLEEVRLPKGALSVNCEPELQELMKQIDKLVAGKKREWEREREGLASRLNEYRQRSRDWEIDRRSLQKQVENLEAQRKAIADKCEFVQQQAQTYQSQLDRRREILDSTEFSLNSQIAQLEAKLNTTAESLKIQNSKVDKLKGSLEEAMDSHKKAMDDNERLLNDLKKANAQCRKLEDLNAELQGELRARDDFLQMSLSDTRCQTEDETITTLRKTVDEVQDQARLSKRNEDLLGQENRQLQQELGIKRDDCENMERKLHQKKQDVARLEEEVATVKLQLSAAEEKLSSINVHHEAELITIKEQLSKVSNELESSSTNLGDVGARARDLEEQVTDGRGEIKKRDAELKKDNVSLRDELGVMRQEVTALEDRFDHQLQRTIHEAEMSHTEELSREQRHLQDLEEDADRRVSMLQDRLDSTINRYEEQLTLLRRQKARVEDDLDRERRAGSSFRQGDIVIEEGEEGVIYVNDDMSLADTDSGNEMNFGIPASEKFLNEEAARTRQLESIIDCHIQTLKSSSDMAIKKHKR</sequence>
<feature type="domain" description="CEP63/Deup1 N-terminal" evidence="7">
    <location>
        <begin position="185"/>
        <end position="331"/>
    </location>
</feature>
<keyword evidence="3" id="KW-0963">Cytoplasm</keyword>
<feature type="region of interest" description="Disordered" evidence="6">
    <location>
        <begin position="1"/>
        <end position="72"/>
    </location>
</feature>
<feature type="compositionally biased region" description="Polar residues" evidence="6">
    <location>
        <begin position="39"/>
        <end position="48"/>
    </location>
</feature>
<dbReference type="InterPro" id="IPR031470">
    <property type="entry name" value="CEP63/Deup1_N"/>
</dbReference>